<reference evidence="12" key="1">
    <citation type="journal article" date="2019" name="Int. J. Syst. Evol. Microbiol.">
        <title>The Global Catalogue of Microorganisms (GCM) 10K type strain sequencing project: providing services to taxonomists for standard genome sequencing and annotation.</title>
        <authorList>
            <consortium name="The Broad Institute Genomics Platform"/>
            <consortium name="The Broad Institute Genome Sequencing Center for Infectious Disease"/>
            <person name="Wu L."/>
            <person name="Ma J."/>
        </authorList>
    </citation>
    <scope>NUCLEOTIDE SEQUENCE [LARGE SCALE GENOMIC DNA]</scope>
    <source>
        <strain evidence="12">TBRC 4489</strain>
    </source>
</reference>
<dbReference type="InterPro" id="IPR000412">
    <property type="entry name" value="ABC_2_transport"/>
</dbReference>
<feature type="transmembrane region" description="Helical" evidence="8">
    <location>
        <begin position="200"/>
        <end position="219"/>
    </location>
</feature>
<evidence type="ECO:0000256" key="3">
    <source>
        <dbReference type="ARBA" id="ARBA00022475"/>
    </source>
</evidence>
<keyword evidence="5 8" id="KW-1133">Transmembrane helix</keyword>
<feature type="transmembrane region" description="Helical" evidence="8">
    <location>
        <begin position="87"/>
        <end position="111"/>
    </location>
</feature>
<sequence>MTTTSSDRTLPGSGVPPATGPAALLPPGERPLPPGPVAASLAHGWRAVLRIRHIPEQLIDATAFPIMMTLMYTYLFGGAISGSAERYIQYVLPGMMAMSVLLTSAGTGTALNADIERGVFDRFRTLPVWRPAALVGMILGDLVRYAMASAAILAVGLVLGFRPEGGVPGVLAGVALLVAFAFAFSWIWTMFGLLLRSPASVTSVSMLLFPLTFLSNAFVDPATMPGWLRVVVEINPVTHLIAAIRGLMAGDWSSGETVWVLLSGALITAVFGTLTMWLYNRD</sequence>
<feature type="domain" description="ABC transmembrane type-2" evidence="10">
    <location>
        <begin position="56"/>
        <end position="282"/>
    </location>
</feature>
<evidence type="ECO:0000256" key="8">
    <source>
        <dbReference type="RuleBase" id="RU361157"/>
    </source>
</evidence>
<dbReference type="InterPro" id="IPR051328">
    <property type="entry name" value="T7SS_ABC-Transporter"/>
</dbReference>
<evidence type="ECO:0000313" key="12">
    <source>
        <dbReference type="Proteomes" id="UP001595850"/>
    </source>
</evidence>
<comment type="similarity">
    <text evidence="2 8">Belongs to the ABC-2 integral membrane protein family.</text>
</comment>
<accession>A0ABV8I6Q0</accession>
<keyword evidence="7" id="KW-0046">Antibiotic resistance</keyword>
<keyword evidence="8" id="KW-0813">Transport</keyword>
<comment type="caution">
    <text evidence="11">The sequence shown here is derived from an EMBL/GenBank/DDBJ whole genome shotgun (WGS) entry which is preliminary data.</text>
</comment>
<dbReference type="InterPro" id="IPR047817">
    <property type="entry name" value="ABC2_TM_bact-type"/>
</dbReference>
<evidence type="ECO:0000256" key="2">
    <source>
        <dbReference type="ARBA" id="ARBA00007783"/>
    </source>
</evidence>
<dbReference type="RefSeq" id="WP_377288135.1">
    <property type="nucleotide sequence ID" value="NZ_JBHSBM010000017.1"/>
</dbReference>
<proteinExistence type="inferred from homology"/>
<name>A0ABV8I6Q0_9ACTN</name>
<evidence type="ECO:0000256" key="6">
    <source>
        <dbReference type="ARBA" id="ARBA00023136"/>
    </source>
</evidence>
<dbReference type="PRINTS" id="PR00164">
    <property type="entry name" value="ABC2TRNSPORT"/>
</dbReference>
<feature type="transmembrane region" description="Helical" evidence="8">
    <location>
        <begin position="258"/>
        <end position="279"/>
    </location>
</feature>
<dbReference type="Pfam" id="PF01061">
    <property type="entry name" value="ABC2_membrane"/>
    <property type="match status" value="1"/>
</dbReference>
<evidence type="ECO:0000259" key="10">
    <source>
        <dbReference type="PROSITE" id="PS51012"/>
    </source>
</evidence>
<evidence type="ECO:0000256" key="1">
    <source>
        <dbReference type="ARBA" id="ARBA00004651"/>
    </source>
</evidence>
<comment type="subcellular location">
    <subcellularLocation>
        <location evidence="1 8">Cell membrane</location>
        <topology evidence="1 8">Multi-pass membrane protein</topology>
    </subcellularLocation>
</comment>
<organism evidence="11 12">
    <name type="scientific">Planomonospora corallina</name>
    <dbReference type="NCBI Taxonomy" id="1806052"/>
    <lineage>
        <taxon>Bacteria</taxon>
        <taxon>Bacillati</taxon>
        <taxon>Actinomycetota</taxon>
        <taxon>Actinomycetes</taxon>
        <taxon>Streptosporangiales</taxon>
        <taxon>Streptosporangiaceae</taxon>
        <taxon>Planomonospora</taxon>
    </lineage>
</organism>
<keyword evidence="4 8" id="KW-0812">Transmembrane</keyword>
<dbReference type="PIRSF" id="PIRSF006648">
    <property type="entry name" value="DrrB"/>
    <property type="match status" value="1"/>
</dbReference>
<dbReference type="PANTHER" id="PTHR43077:SF8">
    <property type="entry name" value="DOXORUBICIN RESISTANCE ABC TRANSPORTER PERMEASE PROTEIN DRRB"/>
    <property type="match status" value="1"/>
</dbReference>
<feature type="transmembrane region" description="Helical" evidence="8">
    <location>
        <begin position="167"/>
        <end position="188"/>
    </location>
</feature>
<dbReference type="PANTHER" id="PTHR43077">
    <property type="entry name" value="TRANSPORT PERMEASE YVFS-RELATED"/>
    <property type="match status" value="1"/>
</dbReference>
<evidence type="ECO:0000256" key="9">
    <source>
        <dbReference type="SAM" id="MobiDB-lite"/>
    </source>
</evidence>
<dbReference type="PROSITE" id="PS51012">
    <property type="entry name" value="ABC_TM2"/>
    <property type="match status" value="1"/>
</dbReference>
<keyword evidence="6 8" id="KW-0472">Membrane</keyword>
<feature type="region of interest" description="Disordered" evidence="9">
    <location>
        <begin position="1"/>
        <end position="29"/>
    </location>
</feature>
<evidence type="ECO:0000256" key="5">
    <source>
        <dbReference type="ARBA" id="ARBA00022989"/>
    </source>
</evidence>
<dbReference type="EMBL" id="JBHSBM010000017">
    <property type="protein sequence ID" value="MFC4059659.1"/>
    <property type="molecule type" value="Genomic_DNA"/>
</dbReference>
<evidence type="ECO:0000313" key="11">
    <source>
        <dbReference type="EMBL" id="MFC4059659.1"/>
    </source>
</evidence>
<feature type="transmembrane region" description="Helical" evidence="8">
    <location>
        <begin position="132"/>
        <end position="161"/>
    </location>
</feature>
<keyword evidence="3 8" id="KW-1003">Cell membrane</keyword>
<keyword evidence="12" id="KW-1185">Reference proteome</keyword>
<feature type="compositionally biased region" description="Low complexity" evidence="9">
    <location>
        <begin position="16"/>
        <end position="27"/>
    </location>
</feature>
<evidence type="ECO:0000256" key="4">
    <source>
        <dbReference type="ARBA" id="ARBA00022692"/>
    </source>
</evidence>
<dbReference type="InterPro" id="IPR013525">
    <property type="entry name" value="ABC2_TM"/>
</dbReference>
<gene>
    <name evidence="11" type="ORF">ACFOWE_15245</name>
</gene>
<protein>
    <recommendedName>
        <fullName evidence="8">Transport permease protein</fullName>
    </recommendedName>
</protein>
<evidence type="ECO:0000256" key="7">
    <source>
        <dbReference type="ARBA" id="ARBA00023251"/>
    </source>
</evidence>
<feature type="transmembrane region" description="Helical" evidence="8">
    <location>
        <begin position="58"/>
        <end position="75"/>
    </location>
</feature>
<dbReference type="Proteomes" id="UP001595850">
    <property type="component" value="Unassembled WGS sequence"/>
</dbReference>